<dbReference type="EMBL" id="GBXI01009201">
    <property type="protein sequence ID" value="JAD05091.1"/>
    <property type="molecule type" value="Transcribed_RNA"/>
</dbReference>
<reference evidence="2" key="2">
    <citation type="journal article" date="2015" name="Gigascience">
        <title>Reconstructing a comprehensive transcriptome assembly of a white-pupal translocated strain of the pest fruit fly Bactrocera cucurbitae.</title>
        <authorList>
            <person name="Sim S.B."/>
            <person name="Calla B."/>
            <person name="Hall B."/>
            <person name="DeRego T."/>
            <person name="Geib S.M."/>
        </authorList>
    </citation>
    <scope>NUCLEOTIDE SEQUENCE</scope>
</reference>
<dbReference type="AlphaFoldDB" id="A0A0A1X2H6"/>
<name>A0A0A1X2H6_ZEUCU</name>
<dbReference type="GO" id="GO:0005615">
    <property type="term" value="C:extracellular space"/>
    <property type="evidence" value="ECO:0007669"/>
    <property type="project" value="TreeGrafter"/>
</dbReference>
<evidence type="ECO:0000313" key="2">
    <source>
        <dbReference type="EMBL" id="JAD05091.1"/>
    </source>
</evidence>
<dbReference type="Pfam" id="PF00147">
    <property type="entry name" value="Fibrinogen_C"/>
    <property type="match status" value="1"/>
</dbReference>
<dbReference type="PROSITE" id="PS51406">
    <property type="entry name" value="FIBRINOGEN_C_2"/>
    <property type="match status" value="1"/>
</dbReference>
<proteinExistence type="predicted"/>
<dbReference type="SUPFAM" id="SSF56496">
    <property type="entry name" value="Fibrinogen C-terminal domain-like"/>
    <property type="match status" value="1"/>
</dbReference>
<accession>A0A0A1X2H6</accession>
<gene>
    <name evidence="2" type="primary">FIBA_1</name>
    <name evidence="2" type="ORF">g.34999</name>
</gene>
<sequence length="264" mass="30433">MHQFKSCAQTVNASQSIMFPNFLKILLYLILIFRIRYCLSENNEQNATDACTCDVEIDVVREFMDDLDVVQKSGTKLESKMSNIEKLLIANRVLKLPTNCMEATGNSTKNGVYHIQLQKLHIDDLKVFCVEDVDFGGWLVIHRSQSDSVNYFRNRTDYKEGFGDLTGNYWIGLEKIYALTSDCEQELYIQISRNGTEYYEKYTKFVIAGESEDYALKEVGNYSGNAEDFFDRQIDESLTFAQMMIRPTRNCLKQLLLRNLNASA</sequence>
<feature type="domain" description="Fibrinogen C-terminal" evidence="1">
    <location>
        <begin position="91"/>
        <end position="228"/>
    </location>
</feature>
<dbReference type="InterPro" id="IPR014716">
    <property type="entry name" value="Fibrinogen_a/b/g_C_1"/>
</dbReference>
<dbReference type="InterPro" id="IPR050373">
    <property type="entry name" value="Fibrinogen_C-term_domain"/>
</dbReference>
<dbReference type="Gene3D" id="3.90.215.10">
    <property type="entry name" value="Gamma Fibrinogen, chain A, domain 1"/>
    <property type="match status" value="1"/>
</dbReference>
<dbReference type="PANTHER" id="PTHR19143">
    <property type="entry name" value="FIBRINOGEN/TENASCIN/ANGIOPOEITIN"/>
    <property type="match status" value="1"/>
</dbReference>
<dbReference type="InterPro" id="IPR002181">
    <property type="entry name" value="Fibrinogen_a/b/g_C_dom"/>
</dbReference>
<evidence type="ECO:0000259" key="1">
    <source>
        <dbReference type="PROSITE" id="PS51406"/>
    </source>
</evidence>
<protein>
    <submittedName>
        <fullName evidence="2">Fibrinogen-like protein A</fullName>
    </submittedName>
</protein>
<dbReference type="InterPro" id="IPR036056">
    <property type="entry name" value="Fibrinogen-like_C"/>
</dbReference>
<organism evidence="2">
    <name type="scientific">Zeugodacus cucurbitae</name>
    <name type="common">Melon fruit fly</name>
    <name type="synonym">Bactrocera cucurbitae</name>
    <dbReference type="NCBI Taxonomy" id="28588"/>
    <lineage>
        <taxon>Eukaryota</taxon>
        <taxon>Metazoa</taxon>
        <taxon>Ecdysozoa</taxon>
        <taxon>Arthropoda</taxon>
        <taxon>Hexapoda</taxon>
        <taxon>Insecta</taxon>
        <taxon>Pterygota</taxon>
        <taxon>Neoptera</taxon>
        <taxon>Endopterygota</taxon>
        <taxon>Diptera</taxon>
        <taxon>Brachycera</taxon>
        <taxon>Muscomorpha</taxon>
        <taxon>Tephritoidea</taxon>
        <taxon>Tephritidae</taxon>
        <taxon>Zeugodacus</taxon>
        <taxon>Zeugodacus</taxon>
    </lineage>
</organism>
<reference evidence="2" key="1">
    <citation type="submission" date="2014-11" db="EMBL/GenBank/DDBJ databases">
        <authorList>
            <person name="Geib S."/>
        </authorList>
    </citation>
    <scope>NUCLEOTIDE SEQUENCE</scope>
</reference>
<dbReference type="SMART" id="SM00186">
    <property type="entry name" value="FBG"/>
    <property type="match status" value="1"/>
</dbReference>